<organism evidence="2 3">
    <name type="scientific">Ambispora gerdemannii</name>
    <dbReference type="NCBI Taxonomy" id="144530"/>
    <lineage>
        <taxon>Eukaryota</taxon>
        <taxon>Fungi</taxon>
        <taxon>Fungi incertae sedis</taxon>
        <taxon>Mucoromycota</taxon>
        <taxon>Glomeromycotina</taxon>
        <taxon>Glomeromycetes</taxon>
        <taxon>Archaeosporales</taxon>
        <taxon>Ambisporaceae</taxon>
        <taxon>Ambispora</taxon>
    </lineage>
</organism>
<keyword evidence="1" id="KW-0732">Signal</keyword>
<dbReference type="Pfam" id="PF24681">
    <property type="entry name" value="Kelch_KLHDC2_KLHL20_DRC7"/>
    <property type="match status" value="1"/>
</dbReference>
<dbReference type="Proteomes" id="UP000789831">
    <property type="component" value="Unassembled WGS sequence"/>
</dbReference>
<evidence type="ECO:0000313" key="3">
    <source>
        <dbReference type="Proteomes" id="UP000789831"/>
    </source>
</evidence>
<name>A0A9N8WIH4_9GLOM</name>
<dbReference type="AlphaFoldDB" id="A0A9N8WIH4"/>
<feature type="chain" id="PRO_5040228675" evidence="1">
    <location>
        <begin position="25"/>
        <end position="430"/>
    </location>
</feature>
<protein>
    <submittedName>
        <fullName evidence="2">806_t:CDS:1</fullName>
    </submittedName>
</protein>
<accession>A0A9N8WIH4</accession>
<reference evidence="2" key="1">
    <citation type="submission" date="2021-06" db="EMBL/GenBank/DDBJ databases">
        <authorList>
            <person name="Kallberg Y."/>
            <person name="Tangrot J."/>
            <person name="Rosling A."/>
        </authorList>
    </citation>
    <scope>NUCLEOTIDE SEQUENCE</scope>
    <source>
        <strain evidence="2">MT106</strain>
    </source>
</reference>
<dbReference type="EMBL" id="CAJVPL010000382">
    <property type="protein sequence ID" value="CAG8490269.1"/>
    <property type="molecule type" value="Genomic_DNA"/>
</dbReference>
<proteinExistence type="predicted"/>
<dbReference type="Gene3D" id="2.120.10.80">
    <property type="entry name" value="Kelch-type beta propeller"/>
    <property type="match status" value="1"/>
</dbReference>
<feature type="signal peptide" evidence="1">
    <location>
        <begin position="1"/>
        <end position="24"/>
    </location>
</feature>
<dbReference type="OrthoDB" id="432528at2759"/>
<sequence length="430" mass="48572">MLSLSTLKLCVYLILFISISSVKSFYSSNEIYSADPGVLIDEKIIVFDSYDFTNATITFYLDLSKNWTTSEPEFKEISNSDSAPKFYLTAFSAQKKDDHSLIYAFGGKIPNKGNISDLIATDGFYKIDVSTTPFSFSPLGSPLEARCCMSSVIDNKGKLYIWGGLTNRIDKTMYIFDTFGSRWKQILPSSGYVPDQRKVYSSTFLDGKIYYVGGAYRTDKVVDIREILIYDTSNEVSPWSLKTATNKTKISNRFAHSAVLEFPSLRNSSLDYNLYDYLITLNFETFGLSELNTLNEPSIADIPYYSTAIVYNNYMIVAFGAYGTKNPTRELVKLLDLSQKNYIWVDQYIFSIPTPPPPPPPNEQSQPNTALFPNIPVIVDQHNTTQAPFHHHNTAPLSHNIHGIVNQQSTTQVPFGYIYTHNDPRTSYVP</sequence>
<comment type="caution">
    <text evidence="2">The sequence shown here is derived from an EMBL/GenBank/DDBJ whole genome shotgun (WGS) entry which is preliminary data.</text>
</comment>
<keyword evidence="3" id="KW-1185">Reference proteome</keyword>
<evidence type="ECO:0000313" key="2">
    <source>
        <dbReference type="EMBL" id="CAG8490269.1"/>
    </source>
</evidence>
<dbReference type="SUPFAM" id="SSF117281">
    <property type="entry name" value="Kelch motif"/>
    <property type="match status" value="1"/>
</dbReference>
<gene>
    <name evidence="2" type="ORF">AGERDE_LOCUS3711</name>
</gene>
<evidence type="ECO:0000256" key="1">
    <source>
        <dbReference type="SAM" id="SignalP"/>
    </source>
</evidence>
<dbReference type="InterPro" id="IPR015915">
    <property type="entry name" value="Kelch-typ_b-propeller"/>
</dbReference>